<proteinExistence type="predicted"/>
<dbReference type="InterPro" id="IPR003439">
    <property type="entry name" value="ABC_transporter-like_ATP-bd"/>
</dbReference>
<keyword evidence="9" id="KW-1278">Translocase</keyword>
<dbReference type="FunFam" id="3.40.50.300:FF:000127">
    <property type="entry name" value="Ribose import ATP-binding protein RbsA"/>
    <property type="match status" value="1"/>
</dbReference>
<name>A0A223HX18_THETR</name>
<feature type="domain" description="ABC transporter" evidence="11">
    <location>
        <begin position="260"/>
        <end position="505"/>
    </location>
</feature>
<dbReference type="RefSeq" id="WP_094396995.1">
    <property type="nucleotide sequence ID" value="NZ_CP016893.1"/>
</dbReference>
<dbReference type="CDD" id="cd03215">
    <property type="entry name" value="ABC_Carb_Monos_II"/>
    <property type="match status" value="1"/>
</dbReference>
<reference evidence="12 13" key="1">
    <citation type="submission" date="2016-08" db="EMBL/GenBank/DDBJ databases">
        <title>A novel genetic cassette of butanologenic Thermoanaerobacterium thermosaccharolyticum that directly convert cellulose to butanol.</title>
        <authorList>
            <person name="Li T."/>
            <person name="He J."/>
        </authorList>
    </citation>
    <scope>NUCLEOTIDE SEQUENCE [LARGE SCALE GENOMIC DNA]</scope>
    <source>
        <strain evidence="12 13">TG57</strain>
    </source>
</reference>
<dbReference type="GO" id="GO:0016887">
    <property type="term" value="F:ATP hydrolysis activity"/>
    <property type="evidence" value="ECO:0007669"/>
    <property type="project" value="InterPro"/>
</dbReference>
<dbReference type="InterPro" id="IPR050107">
    <property type="entry name" value="ABC_carbohydrate_import_ATPase"/>
</dbReference>
<evidence type="ECO:0000256" key="1">
    <source>
        <dbReference type="ARBA" id="ARBA00004202"/>
    </source>
</evidence>
<keyword evidence="4" id="KW-1003">Cell membrane</keyword>
<keyword evidence="6" id="KW-0677">Repeat</keyword>
<keyword evidence="5" id="KW-0762">Sugar transport</keyword>
<evidence type="ECO:0000313" key="13">
    <source>
        <dbReference type="Proteomes" id="UP000214975"/>
    </source>
</evidence>
<evidence type="ECO:0000256" key="4">
    <source>
        <dbReference type="ARBA" id="ARBA00022475"/>
    </source>
</evidence>
<keyword evidence="10" id="KW-0472">Membrane</keyword>
<dbReference type="InterPro" id="IPR017871">
    <property type="entry name" value="ABC_transporter-like_CS"/>
</dbReference>
<dbReference type="InterPro" id="IPR027417">
    <property type="entry name" value="P-loop_NTPase"/>
</dbReference>
<gene>
    <name evidence="12" type="primary">xylT2</name>
    <name evidence="12" type="ORF">Thert_00899</name>
</gene>
<evidence type="ECO:0000256" key="10">
    <source>
        <dbReference type="ARBA" id="ARBA00023136"/>
    </source>
</evidence>
<dbReference type="GO" id="GO:0005524">
    <property type="term" value="F:ATP binding"/>
    <property type="evidence" value="ECO:0007669"/>
    <property type="project" value="UniProtKB-KW"/>
</dbReference>
<dbReference type="PANTHER" id="PTHR43790">
    <property type="entry name" value="CARBOHYDRATE TRANSPORT ATP-BINDING PROTEIN MG119-RELATED"/>
    <property type="match status" value="1"/>
</dbReference>
<dbReference type="FunFam" id="3.40.50.300:FF:000126">
    <property type="entry name" value="Galactose/methyl galactoside import ATP-binding protein MglA"/>
    <property type="match status" value="1"/>
</dbReference>
<organism evidence="12 13">
    <name type="scientific">Thermoanaerobacterium thermosaccharolyticum</name>
    <name type="common">Clostridium thermosaccharolyticum</name>
    <dbReference type="NCBI Taxonomy" id="1517"/>
    <lineage>
        <taxon>Bacteria</taxon>
        <taxon>Bacillati</taxon>
        <taxon>Bacillota</taxon>
        <taxon>Clostridia</taxon>
        <taxon>Thermoanaerobacterales</taxon>
        <taxon>Thermoanaerobacteraceae</taxon>
        <taxon>Thermoanaerobacterium</taxon>
    </lineage>
</organism>
<dbReference type="Proteomes" id="UP000214975">
    <property type="component" value="Chromosome"/>
</dbReference>
<evidence type="ECO:0000256" key="8">
    <source>
        <dbReference type="ARBA" id="ARBA00022840"/>
    </source>
</evidence>
<feature type="domain" description="ABC transporter" evidence="11">
    <location>
        <begin position="6"/>
        <end position="243"/>
    </location>
</feature>
<dbReference type="PANTHER" id="PTHR43790:SF1">
    <property type="entry name" value="XYLOSE IMPORT ATP-BINDING PROTEIN XYLG"/>
    <property type="match status" value="1"/>
</dbReference>
<dbReference type="PROSITE" id="PS00211">
    <property type="entry name" value="ABC_TRANSPORTER_1"/>
    <property type="match status" value="1"/>
</dbReference>
<dbReference type="Pfam" id="PF00005">
    <property type="entry name" value="ABC_tran"/>
    <property type="match status" value="2"/>
</dbReference>
<dbReference type="CDD" id="cd03216">
    <property type="entry name" value="ABC_Carb_Monos_I"/>
    <property type="match status" value="1"/>
</dbReference>
<dbReference type="SMART" id="SM00382">
    <property type="entry name" value="AAA"/>
    <property type="match status" value="2"/>
</dbReference>
<keyword evidence="8 12" id="KW-0067">ATP-binding</keyword>
<dbReference type="AlphaFoldDB" id="A0A223HX18"/>
<keyword evidence="7" id="KW-0547">Nucleotide-binding</keyword>
<dbReference type="NCBIfam" id="NF010069">
    <property type="entry name" value="PRK13549.1"/>
    <property type="match status" value="1"/>
</dbReference>
<protein>
    <submittedName>
        <fullName evidence="12">Xylose ABC transporter ATP-binding protein</fullName>
    </submittedName>
</protein>
<comment type="subcellular location">
    <subcellularLocation>
        <location evidence="2">Cell inner membrane</location>
    </subcellularLocation>
    <subcellularLocation>
        <location evidence="1">Cell membrane</location>
        <topology evidence="1">Peripheral membrane protein</topology>
    </subcellularLocation>
</comment>
<accession>A0A223HX18</accession>
<sequence>MSEYILEMQNITKEFPGVIALNNVNLKVKKGEIHALCGENGAGKSTLMKILSGVYPYGTYSGKIIIDGEEKRFSNIKDSEKNGIAIIYQELTLVKYMTVGQNIFLGEEPVKNGVIDWLEVYSESSKILNELKIDINPYIKVMNLGIGHQQMVEIAKAISKKAKILILDEPTSALTESEAEHLLDILRELKSKGVTCIYISHKLEEVFDIADSITVLRDGKTITSDKKENFTMNKVISLMVGRELTQRFPKVQHNAGEVVLEVKDYTVYDPEIPNKKIIDNVNFYVKRGEILGIAGLMGAGRTELFSSIFGAYKGRKEGKVFLEGKELTINNPNEAIKNGIAYLSEDRKRYGLVTLMDVQENIALSNYDRISKFSVINNNAKVKYAEKYVNELKIKTPSLAQRVGNLSGGNQQKVVLGKWLMSDPKVLFLDEPTRGIDVGAKFEIYNIMNELVEMGVCVVFISSELPEILGMCDRILVIHEGKINGEFLIEEADQEKIMHCATGGN</sequence>
<dbReference type="PROSITE" id="PS50893">
    <property type="entry name" value="ABC_TRANSPORTER_2"/>
    <property type="match status" value="2"/>
</dbReference>
<evidence type="ECO:0000256" key="5">
    <source>
        <dbReference type="ARBA" id="ARBA00022597"/>
    </source>
</evidence>
<dbReference type="GO" id="GO:0015749">
    <property type="term" value="P:monosaccharide transmembrane transport"/>
    <property type="evidence" value="ECO:0007669"/>
    <property type="project" value="UniProtKB-ARBA"/>
</dbReference>
<evidence type="ECO:0000313" key="12">
    <source>
        <dbReference type="EMBL" id="AST57030.1"/>
    </source>
</evidence>
<dbReference type="SUPFAM" id="SSF52540">
    <property type="entry name" value="P-loop containing nucleoside triphosphate hydrolases"/>
    <property type="match status" value="2"/>
</dbReference>
<evidence type="ECO:0000256" key="9">
    <source>
        <dbReference type="ARBA" id="ARBA00022967"/>
    </source>
</evidence>
<evidence type="ECO:0000256" key="6">
    <source>
        <dbReference type="ARBA" id="ARBA00022737"/>
    </source>
</evidence>
<dbReference type="EMBL" id="CP016893">
    <property type="protein sequence ID" value="AST57030.1"/>
    <property type="molecule type" value="Genomic_DNA"/>
</dbReference>
<dbReference type="Gene3D" id="3.40.50.300">
    <property type="entry name" value="P-loop containing nucleotide triphosphate hydrolases"/>
    <property type="match status" value="2"/>
</dbReference>
<evidence type="ECO:0000256" key="3">
    <source>
        <dbReference type="ARBA" id="ARBA00022448"/>
    </source>
</evidence>
<evidence type="ECO:0000259" key="11">
    <source>
        <dbReference type="PROSITE" id="PS50893"/>
    </source>
</evidence>
<dbReference type="GO" id="GO:0005886">
    <property type="term" value="C:plasma membrane"/>
    <property type="evidence" value="ECO:0007669"/>
    <property type="project" value="UniProtKB-SubCell"/>
</dbReference>
<dbReference type="InterPro" id="IPR003593">
    <property type="entry name" value="AAA+_ATPase"/>
</dbReference>
<evidence type="ECO:0000256" key="7">
    <source>
        <dbReference type="ARBA" id="ARBA00022741"/>
    </source>
</evidence>
<evidence type="ECO:0000256" key="2">
    <source>
        <dbReference type="ARBA" id="ARBA00004533"/>
    </source>
</evidence>
<keyword evidence="3" id="KW-0813">Transport</keyword>